<evidence type="ECO:0000256" key="3">
    <source>
        <dbReference type="ARBA" id="ARBA00022692"/>
    </source>
</evidence>
<dbReference type="STRING" id="60517.A0A158R907"/>
<dbReference type="WBParaSite" id="TASK_0000645901-mRNA-1">
    <property type="protein sequence ID" value="TASK_0000645901-mRNA-1"/>
    <property type="gene ID" value="TASK_0000645901"/>
</dbReference>
<evidence type="ECO:0000256" key="4">
    <source>
        <dbReference type="ARBA" id="ARBA00022741"/>
    </source>
</evidence>
<evidence type="ECO:0000256" key="8">
    <source>
        <dbReference type="ARBA" id="ARBA00024363"/>
    </source>
</evidence>
<evidence type="ECO:0000313" key="14">
    <source>
        <dbReference type="WBParaSite" id="TASK_0000645901-mRNA-1"/>
    </source>
</evidence>
<protein>
    <submittedName>
        <fullName evidence="14">ABC transporter domain-containing protein</fullName>
    </submittedName>
</protein>
<dbReference type="InterPro" id="IPR036640">
    <property type="entry name" value="ABC1_TM_sf"/>
</dbReference>
<accession>A0A158R907</accession>
<gene>
    <name evidence="12" type="ORF">TASK_LOCUS6460</name>
</gene>
<reference evidence="14" key="1">
    <citation type="submission" date="2016-04" db="UniProtKB">
        <authorList>
            <consortium name="WormBaseParasite"/>
        </authorList>
    </citation>
    <scope>IDENTIFICATION</scope>
</reference>
<sequence length="654" mass="73736">MAPGTPNYAMLYHQLLDENAAPQNVPATGRWAVFKRRALMLLPLIWPRSKYHLQLNVILCVLLLAIARVVNLYVPIFYKNIVNSLTPNVTVNHSMGTVVQQMRSGDFSYLYMTIAGPNGLVFRWDLVLYYIGIRAVQGVGSPSSGLLGAIQAQLWISIDQNSARMLGVHLFRHLHAQSMSWHLSRKTGAMLRIVDRGTSSISSVLNYLFFSIMPTIMDIFIGIFYFITAFNFWYGLIVFVTMLGYIVVTILITEWRNKLRRIMNDMDNAKSAVAVDSLMNFETVKYYTAEDFEVERYNKAIFEYQRANWTNQTSLSILNVTQSGIITAGLLVGTLLCARDVVIGTLTVGDFVLFCTYILQLYMPLNFFGTYYRMLQTSFVDMENMFELLEDDTSIHDAPEATRLTVTGGKIEFKDVNFAYVPARPVLKDISFTVMPGKKLALVGQTGSGKSTIMRLLLRFYDPASGEILIDGQNILHVTQKSLRQAIGVVPQDTVLFNDTITYNIRYGRHTALPEEVQAAARAAEMHDRILEFPQAYSTVVGERGLKLSGGEKQRVAIARTLLKGPQIILLDEATSALDTSTERLIQESLDRICENRTTIIVAHRLSTIRHVDEILVLHQGEIVERGSHEELLAIPNGRYASLWMEQSSKQVHV</sequence>
<dbReference type="CDD" id="cd03253">
    <property type="entry name" value="ABCC_ATM1_transporter"/>
    <property type="match status" value="1"/>
</dbReference>
<dbReference type="SUPFAM" id="SSF52540">
    <property type="entry name" value="P-loop containing nucleoside triphosphate hydrolases"/>
    <property type="match status" value="1"/>
</dbReference>
<dbReference type="PANTHER" id="PTHR24221">
    <property type="entry name" value="ATP-BINDING CASSETTE SUB-FAMILY B"/>
    <property type="match status" value="1"/>
</dbReference>
<dbReference type="FunFam" id="3.40.50.300:FF:000186">
    <property type="entry name" value="ATP-binding cassette sub-family B member 7, mitochondrial"/>
    <property type="match status" value="1"/>
</dbReference>
<dbReference type="GO" id="GO:0005774">
    <property type="term" value="C:vacuolar membrane"/>
    <property type="evidence" value="ECO:0007669"/>
    <property type="project" value="TreeGrafter"/>
</dbReference>
<dbReference type="InterPro" id="IPR003439">
    <property type="entry name" value="ABC_transporter-like_ATP-bd"/>
</dbReference>
<dbReference type="InterPro" id="IPR003593">
    <property type="entry name" value="AAA+_ATPase"/>
</dbReference>
<dbReference type="PROSITE" id="PS00211">
    <property type="entry name" value="ABC_TRANSPORTER_1"/>
    <property type="match status" value="1"/>
</dbReference>
<keyword evidence="3 9" id="KW-0812">Transmembrane</keyword>
<evidence type="ECO:0000259" key="11">
    <source>
        <dbReference type="PROSITE" id="PS50929"/>
    </source>
</evidence>
<dbReference type="OrthoDB" id="6500128at2759"/>
<dbReference type="GO" id="GO:0020037">
    <property type="term" value="F:heme binding"/>
    <property type="evidence" value="ECO:0007669"/>
    <property type="project" value="TreeGrafter"/>
</dbReference>
<dbReference type="SUPFAM" id="SSF90123">
    <property type="entry name" value="ABC transporter transmembrane region"/>
    <property type="match status" value="1"/>
</dbReference>
<dbReference type="InterPro" id="IPR011527">
    <property type="entry name" value="ABC1_TM_dom"/>
</dbReference>
<feature type="transmembrane region" description="Helical" evidence="9">
    <location>
        <begin position="233"/>
        <end position="253"/>
    </location>
</feature>
<dbReference type="PROSITE" id="PS50929">
    <property type="entry name" value="ABC_TM1F"/>
    <property type="match status" value="1"/>
</dbReference>
<proteinExistence type="inferred from homology"/>
<keyword evidence="4" id="KW-0547">Nucleotide-binding</keyword>
<evidence type="ECO:0000313" key="12">
    <source>
        <dbReference type="EMBL" id="VDK36743.1"/>
    </source>
</evidence>
<keyword evidence="2" id="KW-0813">Transport</keyword>
<evidence type="ECO:0000256" key="6">
    <source>
        <dbReference type="ARBA" id="ARBA00022989"/>
    </source>
</evidence>
<evidence type="ECO:0000313" key="13">
    <source>
        <dbReference type="Proteomes" id="UP000282613"/>
    </source>
</evidence>
<comment type="subcellular location">
    <subcellularLocation>
        <location evidence="1">Membrane</location>
        <topology evidence="1">Multi-pass membrane protein</topology>
    </subcellularLocation>
</comment>
<feature type="transmembrane region" description="Helical" evidence="9">
    <location>
        <begin position="204"/>
        <end position="227"/>
    </location>
</feature>
<organism evidence="14">
    <name type="scientific">Taenia asiatica</name>
    <name type="common">Asian tapeworm</name>
    <dbReference type="NCBI Taxonomy" id="60517"/>
    <lineage>
        <taxon>Eukaryota</taxon>
        <taxon>Metazoa</taxon>
        <taxon>Spiralia</taxon>
        <taxon>Lophotrochozoa</taxon>
        <taxon>Platyhelminthes</taxon>
        <taxon>Cestoda</taxon>
        <taxon>Eucestoda</taxon>
        <taxon>Cyclophyllidea</taxon>
        <taxon>Taeniidae</taxon>
        <taxon>Taenia</taxon>
    </lineage>
</organism>
<reference evidence="12 13" key="2">
    <citation type="submission" date="2018-11" db="EMBL/GenBank/DDBJ databases">
        <authorList>
            <consortium name="Pathogen Informatics"/>
        </authorList>
    </citation>
    <scope>NUCLEOTIDE SEQUENCE [LARGE SCALE GENOMIC DNA]</scope>
</reference>
<dbReference type="InterPro" id="IPR017871">
    <property type="entry name" value="ABC_transporter-like_CS"/>
</dbReference>
<evidence type="ECO:0000256" key="5">
    <source>
        <dbReference type="ARBA" id="ARBA00022840"/>
    </source>
</evidence>
<dbReference type="Proteomes" id="UP000282613">
    <property type="component" value="Unassembled WGS sequence"/>
</dbReference>
<keyword evidence="6 9" id="KW-1133">Transmembrane helix</keyword>
<evidence type="ECO:0000256" key="7">
    <source>
        <dbReference type="ARBA" id="ARBA00023136"/>
    </source>
</evidence>
<dbReference type="SMART" id="SM00382">
    <property type="entry name" value="AAA"/>
    <property type="match status" value="1"/>
</dbReference>
<feature type="transmembrane region" description="Helical" evidence="9">
    <location>
        <begin position="342"/>
        <end position="365"/>
    </location>
</feature>
<evidence type="ECO:0000259" key="10">
    <source>
        <dbReference type="PROSITE" id="PS50893"/>
    </source>
</evidence>
<feature type="transmembrane region" description="Helical" evidence="9">
    <location>
        <begin position="315"/>
        <end position="336"/>
    </location>
</feature>
<evidence type="ECO:0000256" key="1">
    <source>
        <dbReference type="ARBA" id="ARBA00004141"/>
    </source>
</evidence>
<evidence type="ECO:0000256" key="9">
    <source>
        <dbReference type="SAM" id="Phobius"/>
    </source>
</evidence>
<feature type="domain" description="ABC transporter" evidence="10">
    <location>
        <begin position="411"/>
        <end position="645"/>
    </location>
</feature>
<dbReference type="GO" id="GO:0015439">
    <property type="term" value="F:ABC-type heme transporter activity"/>
    <property type="evidence" value="ECO:0007669"/>
    <property type="project" value="TreeGrafter"/>
</dbReference>
<comment type="similarity">
    <text evidence="8">Belongs to the ABC transporter superfamily. ABCB family. Heavy Metal importer (TC 3.A.1.210) subfamily.</text>
</comment>
<dbReference type="GO" id="GO:0005524">
    <property type="term" value="F:ATP binding"/>
    <property type="evidence" value="ECO:0007669"/>
    <property type="project" value="UniProtKB-KW"/>
</dbReference>
<dbReference type="Gene3D" id="1.20.1560.10">
    <property type="entry name" value="ABC transporter type 1, transmembrane domain"/>
    <property type="match status" value="1"/>
</dbReference>
<dbReference type="Pfam" id="PF00005">
    <property type="entry name" value="ABC_tran"/>
    <property type="match status" value="1"/>
</dbReference>
<dbReference type="Gene3D" id="3.40.50.300">
    <property type="entry name" value="P-loop containing nucleotide triphosphate hydrolases"/>
    <property type="match status" value="1"/>
</dbReference>
<dbReference type="GO" id="GO:0016887">
    <property type="term" value="F:ATP hydrolysis activity"/>
    <property type="evidence" value="ECO:0007669"/>
    <property type="project" value="InterPro"/>
</dbReference>
<dbReference type="Pfam" id="PF00664">
    <property type="entry name" value="ABC_membrane"/>
    <property type="match status" value="1"/>
</dbReference>
<keyword evidence="5" id="KW-0067">ATP-binding</keyword>
<dbReference type="EMBL" id="UYRS01018502">
    <property type="protein sequence ID" value="VDK36743.1"/>
    <property type="molecule type" value="Genomic_DNA"/>
</dbReference>
<keyword evidence="7 9" id="KW-0472">Membrane</keyword>
<dbReference type="AlphaFoldDB" id="A0A158R907"/>
<feature type="domain" description="ABC transmembrane type-1" evidence="11">
    <location>
        <begin position="58"/>
        <end position="377"/>
    </location>
</feature>
<keyword evidence="13" id="KW-1185">Reference proteome</keyword>
<dbReference type="PROSITE" id="PS50893">
    <property type="entry name" value="ABC_TRANSPORTER_2"/>
    <property type="match status" value="1"/>
</dbReference>
<feature type="transmembrane region" description="Helical" evidence="9">
    <location>
        <begin position="51"/>
        <end position="74"/>
    </location>
</feature>
<evidence type="ECO:0000256" key="2">
    <source>
        <dbReference type="ARBA" id="ARBA00022448"/>
    </source>
</evidence>
<dbReference type="InterPro" id="IPR027417">
    <property type="entry name" value="P-loop_NTPase"/>
</dbReference>
<dbReference type="InterPro" id="IPR039421">
    <property type="entry name" value="Type_1_exporter"/>
</dbReference>
<dbReference type="CDD" id="cd18581">
    <property type="entry name" value="ABC_6TM_ABCB6"/>
    <property type="match status" value="1"/>
</dbReference>
<dbReference type="PANTHER" id="PTHR24221:SF654">
    <property type="entry name" value="ATP-BINDING CASSETTE SUB-FAMILY B MEMBER 6"/>
    <property type="match status" value="1"/>
</dbReference>
<name>A0A158R907_TAEAS</name>